<accession>A0ABR2K9F5</accession>
<feature type="transmembrane region" description="Helical" evidence="4">
    <location>
        <begin position="765"/>
        <end position="785"/>
    </location>
</feature>
<proteinExistence type="predicted"/>
<dbReference type="Pfam" id="PF13637">
    <property type="entry name" value="Ank_4"/>
    <property type="match status" value="1"/>
</dbReference>
<evidence type="ECO:0000313" key="5">
    <source>
        <dbReference type="EMBL" id="KAK8887752.1"/>
    </source>
</evidence>
<keyword evidence="4" id="KW-0812">Transmembrane</keyword>
<feature type="repeat" description="ANK" evidence="3">
    <location>
        <begin position="561"/>
        <end position="594"/>
    </location>
</feature>
<dbReference type="EMBL" id="JAPFFF010000006">
    <property type="protein sequence ID" value="KAK8887752.1"/>
    <property type="molecule type" value="Genomic_DNA"/>
</dbReference>
<reference evidence="5 6" key="1">
    <citation type="submission" date="2024-04" db="EMBL/GenBank/DDBJ databases">
        <title>Tritrichomonas musculus Genome.</title>
        <authorList>
            <person name="Alves-Ferreira E."/>
            <person name="Grigg M."/>
            <person name="Lorenzi H."/>
            <person name="Galac M."/>
        </authorList>
    </citation>
    <scope>NUCLEOTIDE SEQUENCE [LARGE SCALE GENOMIC DNA]</scope>
    <source>
        <strain evidence="5 6">EAF2021</strain>
    </source>
</reference>
<dbReference type="SUPFAM" id="SSF48403">
    <property type="entry name" value="Ankyrin repeat"/>
    <property type="match status" value="2"/>
</dbReference>
<organism evidence="5 6">
    <name type="scientific">Tritrichomonas musculus</name>
    <dbReference type="NCBI Taxonomy" id="1915356"/>
    <lineage>
        <taxon>Eukaryota</taxon>
        <taxon>Metamonada</taxon>
        <taxon>Parabasalia</taxon>
        <taxon>Tritrichomonadida</taxon>
        <taxon>Tritrichomonadidae</taxon>
        <taxon>Tritrichomonas</taxon>
    </lineage>
</organism>
<feature type="repeat" description="ANK" evidence="3">
    <location>
        <begin position="733"/>
        <end position="755"/>
    </location>
</feature>
<sequence>MSFDFFTSEKLLEYLTPKGLERALQIANLQDILMALDISNVEYISDTLIKSIFMRDFELLRRLIDNIFVCCKYREFYVGQYAFLLYVLDQTIQNGTRVQSSVKLGFQSRESVDRSIFTFRYLLANDNKISAFMTKKGVNDKETNESITSRRRSIIISEGTSQARLNHDESQIFTMIKLENDDKDDEKKGEADDEFEAFYDDFIMKSDVILKEFRSRVFVINQSVAKQPWRLFAIYKSFDFFNEDRYYIHILDFFKNSPAFDIDQMTVFAFFAPQLKRRSRKLYDDLYESMKNKHRHSRLPYSFSDFFMRFESNDKNGWEGHREVVENCGFRAGTPQFAVRHDDVNFFIEKRKREKEMDAKIASGDNDAIREMMKEGGDIFIDYNMRVKENVFFRYRQLAFRCTLLQLAAYYGSEKCFNFLLENGADPNEVDDIGLSVMHFAVVGGSHPIIKQLHKLGFTFDTGSISLVAESYRLDLFEWLLSVIEINFEESYLQTGTIIHRAASANNILILLYCISRGVNVNIYDHLNLTPLFYAATNRSIDAIDLFLSHKDIEWSLSDKFKDTPLHGAAKSGDCDTFIALLKHKDADINILDFREKTAFRYAIGEGNYDIVRLIIDKYKNEFHFNEVDIEHKICFFEALWHQYLGSFIVAIEYEELHLNVPDKDGSYLIHAIAMGNNTDLARILMKQERLDPNVRLSDGTTTLHIAAKNNFLEIVDFLINNKKTDVNVVDDLGMTPIHYAIKKINYEIVKTLIKCDRIDRNVKIILITFFFFHIHNGILYILFFI</sequence>
<dbReference type="PANTHER" id="PTHR24198">
    <property type="entry name" value="ANKYRIN REPEAT AND PROTEIN KINASE DOMAIN-CONTAINING PROTEIN"/>
    <property type="match status" value="1"/>
</dbReference>
<dbReference type="PROSITE" id="PS50297">
    <property type="entry name" value="ANK_REP_REGION"/>
    <property type="match status" value="3"/>
</dbReference>
<name>A0ABR2K9F5_9EUKA</name>
<evidence type="ECO:0008006" key="7">
    <source>
        <dbReference type="Google" id="ProtNLM"/>
    </source>
</evidence>
<keyword evidence="4" id="KW-1133">Transmembrane helix</keyword>
<dbReference type="SMART" id="SM00248">
    <property type="entry name" value="ANK"/>
    <property type="match status" value="9"/>
</dbReference>
<dbReference type="PANTHER" id="PTHR24198:SF165">
    <property type="entry name" value="ANKYRIN REPEAT-CONTAINING PROTEIN-RELATED"/>
    <property type="match status" value="1"/>
</dbReference>
<feature type="repeat" description="ANK" evidence="3">
    <location>
        <begin position="403"/>
        <end position="432"/>
    </location>
</feature>
<dbReference type="Proteomes" id="UP001470230">
    <property type="component" value="Unassembled WGS sequence"/>
</dbReference>
<dbReference type="InterPro" id="IPR002110">
    <property type="entry name" value="Ankyrin_rpt"/>
</dbReference>
<keyword evidence="4" id="KW-0472">Membrane</keyword>
<evidence type="ECO:0000256" key="3">
    <source>
        <dbReference type="PROSITE-ProRule" id="PRU00023"/>
    </source>
</evidence>
<keyword evidence="6" id="KW-1185">Reference proteome</keyword>
<dbReference type="Pfam" id="PF12796">
    <property type="entry name" value="Ank_2"/>
    <property type="match status" value="3"/>
</dbReference>
<evidence type="ECO:0000313" key="6">
    <source>
        <dbReference type="Proteomes" id="UP001470230"/>
    </source>
</evidence>
<evidence type="ECO:0000256" key="4">
    <source>
        <dbReference type="SAM" id="Phobius"/>
    </source>
</evidence>
<feature type="repeat" description="ANK" evidence="3">
    <location>
        <begin position="699"/>
        <end position="722"/>
    </location>
</feature>
<keyword evidence="2 3" id="KW-0040">ANK repeat</keyword>
<keyword evidence="1" id="KW-0677">Repeat</keyword>
<dbReference type="Gene3D" id="1.25.40.20">
    <property type="entry name" value="Ankyrin repeat-containing domain"/>
    <property type="match status" value="2"/>
</dbReference>
<comment type="caution">
    <text evidence="5">The sequence shown here is derived from an EMBL/GenBank/DDBJ whole genome shotgun (WGS) entry which is preliminary data.</text>
</comment>
<evidence type="ECO:0000256" key="1">
    <source>
        <dbReference type="ARBA" id="ARBA00022737"/>
    </source>
</evidence>
<protein>
    <recommendedName>
        <fullName evidence="7">DUF3447 domain-containing protein</fullName>
    </recommendedName>
</protein>
<evidence type="ECO:0000256" key="2">
    <source>
        <dbReference type="ARBA" id="ARBA00023043"/>
    </source>
</evidence>
<dbReference type="InterPro" id="IPR036770">
    <property type="entry name" value="Ankyrin_rpt-contain_sf"/>
</dbReference>
<gene>
    <name evidence="5" type="ORF">M9Y10_038807</name>
</gene>
<dbReference type="PROSITE" id="PS50088">
    <property type="entry name" value="ANK_REPEAT"/>
    <property type="match status" value="4"/>
</dbReference>